<dbReference type="Pfam" id="PF03227">
    <property type="entry name" value="GILT"/>
    <property type="match status" value="1"/>
</dbReference>
<protein>
    <recommendedName>
        <fullName evidence="7">Gamma-interferon-inducible lysosomal thiol reductase</fullName>
        <ecNumber evidence="7">1.8.-.-</ecNumber>
    </recommendedName>
    <alternativeName>
        <fullName evidence="7">Gamma-interferon-inducible protein IP-30</fullName>
    </alternativeName>
</protein>
<dbReference type="InterPro" id="IPR004911">
    <property type="entry name" value="Interferon-induced_GILT"/>
</dbReference>
<dbReference type="eggNOG" id="KOG3160">
    <property type="taxonomic scope" value="Eukaryota"/>
</dbReference>
<dbReference type="GO" id="GO:0005764">
    <property type="term" value="C:lysosome"/>
    <property type="evidence" value="ECO:0000318"/>
    <property type="project" value="GO_Central"/>
</dbReference>
<keyword evidence="5 7" id="KW-0325">Glycoprotein</keyword>
<name>H9GE01_ANOCA</name>
<dbReference type="GO" id="GO:0002376">
    <property type="term" value="P:immune system process"/>
    <property type="evidence" value="ECO:0007669"/>
    <property type="project" value="UniProtKB-KW"/>
</dbReference>
<dbReference type="STRING" id="28377.ENSACAP00000008359"/>
<keyword evidence="7" id="KW-0391">Immunity</keyword>
<evidence type="ECO:0000256" key="5">
    <source>
        <dbReference type="ARBA" id="ARBA00023180"/>
    </source>
</evidence>
<dbReference type="GO" id="GO:0016667">
    <property type="term" value="F:oxidoreductase activity, acting on a sulfur group of donors"/>
    <property type="evidence" value="ECO:0000318"/>
    <property type="project" value="GO_Central"/>
</dbReference>
<dbReference type="PANTHER" id="PTHR13234:SF8">
    <property type="entry name" value="GAMMA-INTERFERON-INDUCIBLE LYSOSOMAL THIOL REDUCTASE"/>
    <property type="match status" value="1"/>
</dbReference>
<keyword evidence="7" id="KW-0676">Redox-active center</keyword>
<accession>H9GE01</accession>
<organism evidence="8 9">
    <name type="scientific">Anolis carolinensis</name>
    <name type="common">Green anole</name>
    <name type="synonym">American chameleon</name>
    <dbReference type="NCBI Taxonomy" id="28377"/>
    <lineage>
        <taxon>Eukaryota</taxon>
        <taxon>Metazoa</taxon>
        <taxon>Chordata</taxon>
        <taxon>Craniata</taxon>
        <taxon>Vertebrata</taxon>
        <taxon>Euteleostomi</taxon>
        <taxon>Lepidosauria</taxon>
        <taxon>Squamata</taxon>
        <taxon>Bifurcata</taxon>
        <taxon>Unidentata</taxon>
        <taxon>Episquamata</taxon>
        <taxon>Toxicofera</taxon>
        <taxon>Iguania</taxon>
        <taxon>Dactyloidae</taxon>
        <taxon>Anolis</taxon>
    </lineage>
</organism>
<dbReference type="Proteomes" id="UP000001646">
    <property type="component" value="Unplaced"/>
</dbReference>
<dbReference type="HOGENOM" id="CLU_066886_0_0_1"/>
<keyword evidence="4 7" id="KW-0732">Signal</keyword>
<proteinExistence type="inferred from homology"/>
<dbReference type="AlphaFoldDB" id="H9GE01"/>
<sequence>KAPIHFQLLKLMVPCPALCYHHHYYYYKSWMAICREKHCAKLDPGPSAAPRVSVSLYYESLCPACRTFLVLQLFPTWLMLSSIMNVTLVPYGNAQETKGPSRWQFECQHGEDECLGNMMETCLIDYFQDMSYAFPAIFCMESSRNITQNLPTCLDLYFPEASLANITACVKGDLGNKLMHQNAQRTRSLNPPHQYVPWILINGNHTEDLQGQAQDSLFRLVCDLYKASIPFFNTCAHVSSFVGHPNTL</sequence>
<keyword evidence="7" id="KW-1015">Disulfide bond</keyword>
<dbReference type="GO" id="GO:0005576">
    <property type="term" value="C:extracellular region"/>
    <property type="evidence" value="ECO:0007669"/>
    <property type="project" value="UniProtKB-SubCell"/>
</dbReference>
<reference evidence="8" key="3">
    <citation type="submission" date="2025-09" db="UniProtKB">
        <authorList>
            <consortium name="Ensembl"/>
        </authorList>
    </citation>
    <scope>IDENTIFICATION</scope>
</reference>
<keyword evidence="7" id="KW-0458">Lysosome</keyword>
<keyword evidence="7" id="KW-0560">Oxidoreductase</keyword>
<comment type="similarity">
    <text evidence="1 7">Belongs to the GILT family.</text>
</comment>
<comment type="subcellular location">
    <subcellularLocation>
        <location evidence="7">Secreted</location>
    </subcellularLocation>
    <subcellularLocation>
        <location evidence="7">Lysosome</location>
    </subcellularLocation>
</comment>
<evidence type="ECO:0000256" key="2">
    <source>
        <dbReference type="ARBA" id="ARBA00011615"/>
    </source>
</evidence>
<evidence type="ECO:0000256" key="1">
    <source>
        <dbReference type="ARBA" id="ARBA00005679"/>
    </source>
</evidence>
<comment type="subunit">
    <text evidence="2 7">Dimer; disulfide-linked.</text>
</comment>
<comment type="function">
    <text evidence="6">Lysosomal thiol reductase that can reduce protein disulfide bonds. May facilitate the complete unfolding of proteins destined for lysosomal degradation. Plays an important role in antigen processing. Facilitates the generation of MHC class II-restricted epitodes from disulfide bond-containing antigen by the endocytic reduction of disulfide bonds. Also facilitates MHC class I-restricted recognition of exogenous antigens containing disulfide bonds by CD8+ T-cells or crosspresentation.</text>
</comment>
<dbReference type="GeneTree" id="ENSGT00390000010450"/>
<evidence type="ECO:0000256" key="6">
    <source>
        <dbReference type="ARBA" id="ARBA00059163"/>
    </source>
</evidence>
<keyword evidence="3 7" id="KW-0964">Secreted</keyword>
<reference evidence="8" key="2">
    <citation type="submission" date="2025-08" db="UniProtKB">
        <authorList>
            <consortium name="Ensembl"/>
        </authorList>
    </citation>
    <scope>IDENTIFICATION</scope>
</reference>
<evidence type="ECO:0000313" key="9">
    <source>
        <dbReference type="Proteomes" id="UP000001646"/>
    </source>
</evidence>
<dbReference type="GO" id="GO:0016671">
    <property type="term" value="F:oxidoreductase activity, acting on a sulfur group of donors, disulfide as acceptor"/>
    <property type="evidence" value="ECO:0007669"/>
    <property type="project" value="UniProtKB-UniRule"/>
</dbReference>
<evidence type="ECO:0000256" key="4">
    <source>
        <dbReference type="ARBA" id="ARBA00022729"/>
    </source>
</evidence>
<dbReference type="Bgee" id="ENSACAG00000008523">
    <property type="expression patterns" value="Expressed in kidney and 11 other cell types or tissues"/>
</dbReference>
<evidence type="ECO:0000256" key="7">
    <source>
        <dbReference type="RuleBase" id="RU369109"/>
    </source>
</evidence>
<comment type="function">
    <text evidence="7">Lysosomal thiol reductase that can reduce protein disulfide bonds. Facilitates the complete unfolding of proteins destined for lysosomal degradation. Plays an important role in antigen processing.</text>
</comment>
<reference evidence="8" key="1">
    <citation type="submission" date="2009-12" db="EMBL/GenBank/DDBJ databases">
        <title>The Genome Sequence of Anolis carolinensis (Green Anole Lizard).</title>
        <authorList>
            <consortium name="The Genome Sequencing Platform"/>
            <person name="Di Palma F."/>
            <person name="Alfoldi J."/>
            <person name="Heiman D."/>
            <person name="Young S."/>
            <person name="Grabherr M."/>
            <person name="Johnson J."/>
            <person name="Lander E.S."/>
            <person name="Lindblad-Toh K."/>
        </authorList>
    </citation>
    <scope>NUCLEOTIDE SEQUENCE [LARGE SCALE GENOMIC DNA]</scope>
    <source>
        <strain evidence="8">JBL SC #1</strain>
    </source>
</reference>
<keyword evidence="9" id="KW-1185">Reference proteome</keyword>
<evidence type="ECO:0000256" key="3">
    <source>
        <dbReference type="ARBA" id="ARBA00022525"/>
    </source>
</evidence>
<dbReference type="EC" id="1.8.-.-" evidence="7"/>
<dbReference type="Ensembl" id="ENSACAT00000008540.3">
    <property type="protein sequence ID" value="ENSACAP00000008359.3"/>
    <property type="gene ID" value="ENSACAG00000008523.3"/>
</dbReference>
<dbReference type="PANTHER" id="PTHR13234">
    <property type="entry name" value="GAMMA-INTERFERON INDUCIBLE LYSOSOMAL THIOL REDUCTASE GILT"/>
    <property type="match status" value="1"/>
</dbReference>
<evidence type="ECO:0000313" key="8">
    <source>
        <dbReference type="Ensembl" id="ENSACAP00000008359.3"/>
    </source>
</evidence>
<dbReference type="InParanoid" id="H9GE01"/>